<keyword evidence="6" id="KW-0067">ATP-binding</keyword>
<dbReference type="Gene3D" id="1.10.510.10">
    <property type="entry name" value="Transferase(Phosphotransferase) domain 1"/>
    <property type="match status" value="1"/>
</dbReference>
<name>A0A5K3FSQ6_MESCO</name>
<dbReference type="AlphaFoldDB" id="A0A5K3FSQ6"/>
<dbReference type="PANTHER" id="PTHR22967:SF57">
    <property type="entry name" value="AUXILIN, ISOFORM A-RELATED"/>
    <property type="match status" value="1"/>
</dbReference>
<dbReference type="GO" id="GO:0005737">
    <property type="term" value="C:cytoplasm"/>
    <property type="evidence" value="ECO:0007669"/>
    <property type="project" value="TreeGrafter"/>
</dbReference>
<evidence type="ECO:0000256" key="6">
    <source>
        <dbReference type="ARBA" id="ARBA00022840"/>
    </source>
</evidence>
<dbReference type="SUPFAM" id="SSF56112">
    <property type="entry name" value="Protein kinase-like (PK-like)"/>
    <property type="match status" value="1"/>
</dbReference>
<evidence type="ECO:0000256" key="2">
    <source>
        <dbReference type="ARBA" id="ARBA00022527"/>
    </source>
</evidence>
<evidence type="ECO:0000256" key="3">
    <source>
        <dbReference type="ARBA" id="ARBA00022679"/>
    </source>
</evidence>
<evidence type="ECO:0000256" key="5">
    <source>
        <dbReference type="ARBA" id="ARBA00022777"/>
    </source>
</evidence>
<evidence type="ECO:0000313" key="11">
    <source>
        <dbReference type="WBParaSite" id="MCU_010916-RB"/>
    </source>
</evidence>
<dbReference type="GO" id="GO:0004674">
    <property type="term" value="F:protein serine/threonine kinase activity"/>
    <property type="evidence" value="ECO:0007669"/>
    <property type="project" value="UniProtKB-KW"/>
</dbReference>
<dbReference type="GO" id="GO:0045747">
    <property type="term" value="P:positive regulation of Notch signaling pathway"/>
    <property type="evidence" value="ECO:0007669"/>
    <property type="project" value="TreeGrafter"/>
</dbReference>
<dbReference type="EC" id="2.7.11.1" evidence="1"/>
<evidence type="ECO:0000313" key="10">
    <source>
        <dbReference type="WBParaSite" id="MCU_010916-RA"/>
    </source>
</evidence>
<evidence type="ECO:0000256" key="1">
    <source>
        <dbReference type="ARBA" id="ARBA00012513"/>
    </source>
</evidence>
<dbReference type="WBParaSite" id="MCU_010916-RB">
    <property type="protein sequence ID" value="MCU_010916-RB"/>
    <property type="gene ID" value="MCU_010916"/>
</dbReference>
<comment type="catalytic activity">
    <reaction evidence="8">
        <text>L-seryl-[protein] + ATP = O-phospho-L-seryl-[protein] + ADP + H(+)</text>
        <dbReference type="Rhea" id="RHEA:17989"/>
        <dbReference type="Rhea" id="RHEA-COMP:9863"/>
        <dbReference type="Rhea" id="RHEA-COMP:11604"/>
        <dbReference type="ChEBI" id="CHEBI:15378"/>
        <dbReference type="ChEBI" id="CHEBI:29999"/>
        <dbReference type="ChEBI" id="CHEBI:30616"/>
        <dbReference type="ChEBI" id="CHEBI:83421"/>
        <dbReference type="ChEBI" id="CHEBI:456216"/>
        <dbReference type="EC" id="2.7.11.1"/>
    </reaction>
</comment>
<dbReference type="PROSITE" id="PS51257">
    <property type="entry name" value="PROKAR_LIPOPROTEIN"/>
    <property type="match status" value="1"/>
</dbReference>
<sequence>MRKILALLSHGENEVTSPHNHIGGSGCSSSGLQLGKQVTINNQRFTLDSVIAEGGFGIVYRVHSSSGRRFALKRTLVNSEAGVSAMKREITIVSSLSHKNIVSYITSQVSEKEPGIYEVLLLTAYYPSSVSRILNERQQKKEAFLESEVLRILADLCEAVSRLHHCQTPIIHRDLKVGHLNCFPRP</sequence>
<protein>
    <recommendedName>
        <fullName evidence="1">non-specific serine/threonine protein kinase</fullName>
        <ecNumber evidence="1">2.7.11.1</ecNumber>
    </recommendedName>
</protein>
<comment type="catalytic activity">
    <reaction evidence="7">
        <text>L-threonyl-[protein] + ATP = O-phospho-L-threonyl-[protein] + ADP + H(+)</text>
        <dbReference type="Rhea" id="RHEA:46608"/>
        <dbReference type="Rhea" id="RHEA-COMP:11060"/>
        <dbReference type="Rhea" id="RHEA-COMP:11605"/>
        <dbReference type="ChEBI" id="CHEBI:15378"/>
        <dbReference type="ChEBI" id="CHEBI:30013"/>
        <dbReference type="ChEBI" id="CHEBI:30616"/>
        <dbReference type="ChEBI" id="CHEBI:61977"/>
        <dbReference type="ChEBI" id="CHEBI:456216"/>
        <dbReference type="EC" id="2.7.11.1"/>
    </reaction>
</comment>
<feature type="domain" description="Protein kinase" evidence="9">
    <location>
        <begin position="45"/>
        <end position="186"/>
    </location>
</feature>
<proteinExistence type="predicted"/>
<reference evidence="10 11" key="1">
    <citation type="submission" date="2019-11" db="UniProtKB">
        <authorList>
            <consortium name="WormBaseParasite"/>
        </authorList>
    </citation>
    <scope>IDENTIFICATION</scope>
</reference>
<keyword evidence="2" id="KW-0723">Serine/threonine-protein kinase</keyword>
<dbReference type="Pfam" id="PF00069">
    <property type="entry name" value="Pkinase"/>
    <property type="match status" value="1"/>
</dbReference>
<evidence type="ECO:0000256" key="7">
    <source>
        <dbReference type="ARBA" id="ARBA00047899"/>
    </source>
</evidence>
<dbReference type="PANTHER" id="PTHR22967">
    <property type="entry name" value="SERINE/THREONINE PROTEIN KINASE"/>
    <property type="match status" value="1"/>
</dbReference>
<organism evidence="10">
    <name type="scientific">Mesocestoides corti</name>
    <name type="common">Flatworm</name>
    <dbReference type="NCBI Taxonomy" id="53468"/>
    <lineage>
        <taxon>Eukaryota</taxon>
        <taxon>Metazoa</taxon>
        <taxon>Spiralia</taxon>
        <taxon>Lophotrochozoa</taxon>
        <taxon>Platyhelminthes</taxon>
        <taxon>Cestoda</taxon>
        <taxon>Eucestoda</taxon>
        <taxon>Cyclophyllidea</taxon>
        <taxon>Mesocestoididae</taxon>
        <taxon>Mesocestoides</taxon>
    </lineage>
</organism>
<dbReference type="SMART" id="SM00220">
    <property type="entry name" value="S_TKc"/>
    <property type="match status" value="1"/>
</dbReference>
<evidence type="ECO:0000259" key="9">
    <source>
        <dbReference type="PROSITE" id="PS50011"/>
    </source>
</evidence>
<keyword evidence="4" id="KW-0547">Nucleotide-binding</keyword>
<dbReference type="PROSITE" id="PS50011">
    <property type="entry name" value="PROTEIN_KINASE_DOM"/>
    <property type="match status" value="1"/>
</dbReference>
<dbReference type="WBParaSite" id="MCU_010916-RA">
    <property type="protein sequence ID" value="MCU_010916-RA"/>
    <property type="gene ID" value="MCU_010916"/>
</dbReference>
<evidence type="ECO:0000256" key="8">
    <source>
        <dbReference type="ARBA" id="ARBA00048679"/>
    </source>
</evidence>
<evidence type="ECO:0000256" key="4">
    <source>
        <dbReference type="ARBA" id="ARBA00022741"/>
    </source>
</evidence>
<dbReference type="GO" id="GO:0035612">
    <property type="term" value="F:AP-2 adaptor complex binding"/>
    <property type="evidence" value="ECO:0007669"/>
    <property type="project" value="TreeGrafter"/>
</dbReference>
<keyword evidence="3" id="KW-0808">Transferase</keyword>
<dbReference type="InterPro" id="IPR000719">
    <property type="entry name" value="Prot_kinase_dom"/>
</dbReference>
<keyword evidence="5" id="KW-0418">Kinase</keyword>
<accession>A0A5K3FSQ6</accession>
<dbReference type="GO" id="GO:0005524">
    <property type="term" value="F:ATP binding"/>
    <property type="evidence" value="ECO:0007669"/>
    <property type="project" value="UniProtKB-KW"/>
</dbReference>
<dbReference type="InterPro" id="IPR011009">
    <property type="entry name" value="Kinase-like_dom_sf"/>
</dbReference>
<dbReference type="GO" id="GO:2000369">
    <property type="term" value="P:regulation of clathrin-dependent endocytosis"/>
    <property type="evidence" value="ECO:0007669"/>
    <property type="project" value="TreeGrafter"/>
</dbReference>